<evidence type="ECO:0000313" key="1">
    <source>
        <dbReference type="EMBL" id="VEL33153.1"/>
    </source>
</evidence>
<proteinExistence type="predicted"/>
<accession>A0A3S5AC84</accession>
<comment type="caution">
    <text evidence="1">The sequence shown here is derived from an EMBL/GenBank/DDBJ whole genome shotgun (WGS) entry which is preliminary data.</text>
</comment>
<organism evidence="1 2">
    <name type="scientific">Protopolystoma xenopodis</name>
    <dbReference type="NCBI Taxonomy" id="117903"/>
    <lineage>
        <taxon>Eukaryota</taxon>
        <taxon>Metazoa</taxon>
        <taxon>Spiralia</taxon>
        <taxon>Lophotrochozoa</taxon>
        <taxon>Platyhelminthes</taxon>
        <taxon>Monogenea</taxon>
        <taxon>Polyopisthocotylea</taxon>
        <taxon>Polystomatidea</taxon>
        <taxon>Polystomatidae</taxon>
        <taxon>Protopolystoma</taxon>
    </lineage>
</organism>
<gene>
    <name evidence="1" type="ORF">PXEA_LOCUS26593</name>
</gene>
<keyword evidence="2" id="KW-1185">Reference proteome</keyword>
<name>A0A3S5AC84_9PLAT</name>
<dbReference type="AlphaFoldDB" id="A0A3S5AC84"/>
<protein>
    <submittedName>
        <fullName evidence="1">Uncharacterized protein</fullName>
    </submittedName>
</protein>
<dbReference type="EMBL" id="CAAALY010245252">
    <property type="protein sequence ID" value="VEL33153.1"/>
    <property type="molecule type" value="Genomic_DNA"/>
</dbReference>
<sequence>MIGALNLPNSPRPLLLSSSSLLLQRRPPLGFRVITRPSNISPADWLRLAGRAQLGVGCYEEANQAVRLKASLVTAARCQIAEQVVRTGRMQQISSVIQAGNNLDALLRCQLVR</sequence>
<evidence type="ECO:0000313" key="2">
    <source>
        <dbReference type="Proteomes" id="UP000784294"/>
    </source>
</evidence>
<reference evidence="1" key="1">
    <citation type="submission" date="2018-11" db="EMBL/GenBank/DDBJ databases">
        <authorList>
            <consortium name="Pathogen Informatics"/>
        </authorList>
    </citation>
    <scope>NUCLEOTIDE SEQUENCE</scope>
</reference>
<dbReference type="Proteomes" id="UP000784294">
    <property type="component" value="Unassembled WGS sequence"/>
</dbReference>